<keyword evidence="4 5" id="KW-0472">Membrane</keyword>
<evidence type="ECO:0000313" key="8">
    <source>
        <dbReference type="Proteomes" id="UP001158576"/>
    </source>
</evidence>
<evidence type="ECO:0000256" key="3">
    <source>
        <dbReference type="ARBA" id="ARBA00022989"/>
    </source>
</evidence>
<name>A0ABN7RQ50_OIKDI</name>
<reference evidence="7 8" key="1">
    <citation type="submission" date="2021-04" db="EMBL/GenBank/DDBJ databases">
        <authorList>
            <person name="Bliznina A."/>
        </authorList>
    </citation>
    <scope>NUCLEOTIDE SEQUENCE [LARGE SCALE GENOMIC DNA]</scope>
</reference>
<evidence type="ECO:0000256" key="5">
    <source>
        <dbReference type="RuleBase" id="RU004379"/>
    </source>
</evidence>
<feature type="transmembrane region" description="Helical" evidence="5">
    <location>
        <begin position="49"/>
        <end position="70"/>
    </location>
</feature>
<keyword evidence="3 5" id="KW-1133">Transmembrane helix</keyword>
<organism evidence="7 8">
    <name type="scientific">Oikopleura dioica</name>
    <name type="common">Tunicate</name>
    <dbReference type="NCBI Taxonomy" id="34765"/>
    <lineage>
        <taxon>Eukaryota</taxon>
        <taxon>Metazoa</taxon>
        <taxon>Chordata</taxon>
        <taxon>Tunicata</taxon>
        <taxon>Appendicularia</taxon>
        <taxon>Copelata</taxon>
        <taxon>Oikopleuridae</taxon>
        <taxon>Oikopleura</taxon>
    </lineage>
</organism>
<feature type="transmembrane region" description="Helical" evidence="5">
    <location>
        <begin position="221"/>
        <end position="243"/>
    </location>
</feature>
<feature type="transmembrane region" description="Helical" evidence="5">
    <location>
        <begin position="191"/>
        <end position="209"/>
    </location>
</feature>
<dbReference type="InterPro" id="IPR006214">
    <property type="entry name" value="Bax_inhibitor_1-related"/>
</dbReference>
<keyword evidence="2 5" id="KW-0812">Transmembrane</keyword>
<comment type="subcellular location">
    <subcellularLocation>
        <location evidence="1">Membrane</location>
        <topology evidence="1">Multi-pass membrane protein</topology>
    </subcellularLocation>
</comment>
<dbReference type="Pfam" id="PF01027">
    <property type="entry name" value="Bax1-I"/>
    <property type="match status" value="1"/>
</dbReference>
<dbReference type="EMBL" id="OU015568">
    <property type="protein sequence ID" value="CAG5083326.1"/>
    <property type="molecule type" value="Genomic_DNA"/>
</dbReference>
<evidence type="ECO:0000256" key="2">
    <source>
        <dbReference type="ARBA" id="ARBA00022692"/>
    </source>
</evidence>
<evidence type="ECO:0000256" key="4">
    <source>
        <dbReference type="ARBA" id="ARBA00023136"/>
    </source>
</evidence>
<dbReference type="PANTHER" id="PTHR23291:SF50">
    <property type="entry name" value="PROTEIN LIFEGUARD 4"/>
    <property type="match status" value="1"/>
</dbReference>
<feature type="transmembrane region" description="Helical" evidence="5">
    <location>
        <begin position="109"/>
        <end position="129"/>
    </location>
</feature>
<evidence type="ECO:0000256" key="1">
    <source>
        <dbReference type="ARBA" id="ARBA00004141"/>
    </source>
</evidence>
<protein>
    <submittedName>
        <fullName evidence="7">Oidioi.mRNA.OKI2018_I69.PAR.g10348.t1.cds</fullName>
    </submittedName>
</protein>
<proteinExistence type="inferred from homology"/>
<feature type="transmembrane region" description="Helical" evidence="5">
    <location>
        <begin position="82"/>
        <end position="100"/>
    </location>
</feature>
<dbReference type="Proteomes" id="UP001158576">
    <property type="component" value="Chromosome PAR"/>
</dbReference>
<sequence length="248" mass="27796">MAKGEMEEPLIDYKENPQKNRSSIEDDFNYGNNVLSSSAEIQKGFLRKVYGILTVQILMTIGVSAICMAFDPVKLFLQANPAIPGISGLACFGLLIALMVHRRNFPTNFILLGAFTFLEAISIATVVTYYQATVVIRACLITLSVFCLLTSFTLQSKKDYSSWGAALFSFLWILMGVSLMHIFFPTEILDSVISFGGAALFSLFIIYDTHLLMRRLSAEEYIFAAINLYLDILNLFLHILRILGNDRK</sequence>
<gene>
    <name evidence="7" type="ORF">OKIOD_LOCUS1906</name>
</gene>
<evidence type="ECO:0000256" key="6">
    <source>
        <dbReference type="SAM" id="MobiDB-lite"/>
    </source>
</evidence>
<feature type="transmembrane region" description="Helical" evidence="5">
    <location>
        <begin position="135"/>
        <end position="154"/>
    </location>
</feature>
<feature type="transmembrane region" description="Helical" evidence="5">
    <location>
        <begin position="166"/>
        <end position="185"/>
    </location>
</feature>
<comment type="similarity">
    <text evidence="5">Belongs to the BI1 family.</text>
</comment>
<dbReference type="PANTHER" id="PTHR23291">
    <property type="entry name" value="BAX INHIBITOR-RELATED"/>
    <property type="match status" value="1"/>
</dbReference>
<accession>A0ABN7RQ50</accession>
<keyword evidence="8" id="KW-1185">Reference proteome</keyword>
<feature type="region of interest" description="Disordered" evidence="6">
    <location>
        <begin position="1"/>
        <end position="20"/>
    </location>
</feature>
<evidence type="ECO:0000313" key="7">
    <source>
        <dbReference type="EMBL" id="CAG5083326.1"/>
    </source>
</evidence>